<dbReference type="AlphaFoldDB" id="A0AAU9QWZ8"/>
<evidence type="ECO:0000313" key="1">
    <source>
        <dbReference type="EMBL" id="CAH1603595.1"/>
    </source>
</evidence>
<gene>
    <name evidence="1" type="ORF">THF1A12_750009</name>
</gene>
<organism evidence="1 2">
    <name type="scientific">Vibrio jasicida</name>
    <dbReference type="NCBI Taxonomy" id="766224"/>
    <lineage>
        <taxon>Bacteria</taxon>
        <taxon>Pseudomonadati</taxon>
        <taxon>Pseudomonadota</taxon>
        <taxon>Gammaproteobacteria</taxon>
        <taxon>Vibrionales</taxon>
        <taxon>Vibrionaceae</taxon>
        <taxon>Vibrio</taxon>
    </lineage>
</organism>
<protein>
    <recommendedName>
        <fullName evidence="3">Peptidase MA-like domain-containing protein</fullName>
    </recommendedName>
</protein>
<sequence>MSIEVTPLNWGEAQVVDLKKVLESVVSIIDKYFESNADSDVIVTHSEDYGPRVLDERATNGEYQVLLSSKDRSWAQHSYQFAHEYCHIRTNYMSGSVKTKWFEETICELASLFTLRRMSEVWKVSPPYENWRDYSTALSKYADNRIGDDKYKMPNGVEFQDWFRANLNHLENDQYIREINTTIAIKLLPMFEENPKLWLAMSYFNKWIASDSDDIYQCFDSWLSVIPFELKPAVISLVDVFGPKT</sequence>
<evidence type="ECO:0000313" key="2">
    <source>
        <dbReference type="Proteomes" id="UP001295462"/>
    </source>
</evidence>
<accession>A0AAU9QWZ8</accession>
<reference evidence="1" key="1">
    <citation type="submission" date="2022-01" db="EMBL/GenBank/DDBJ databases">
        <authorList>
            <person name="Lagorce A."/>
        </authorList>
    </citation>
    <scope>NUCLEOTIDE SEQUENCE</scope>
    <source>
        <strain evidence="1">Th15_F1_A12</strain>
    </source>
</reference>
<proteinExistence type="predicted"/>
<dbReference type="EMBL" id="CAKMUD010000133">
    <property type="protein sequence ID" value="CAH1603595.1"/>
    <property type="molecule type" value="Genomic_DNA"/>
</dbReference>
<dbReference type="Proteomes" id="UP001295462">
    <property type="component" value="Unassembled WGS sequence"/>
</dbReference>
<dbReference type="RefSeq" id="WP_409590280.1">
    <property type="nucleotide sequence ID" value="NZ_CAKMTZ010000130.1"/>
</dbReference>
<name>A0AAU9QWZ8_9VIBR</name>
<evidence type="ECO:0008006" key="3">
    <source>
        <dbReference type="Google" id="ProtNLM"/>
    </source>
</evidence>
<comment type="caution">
    <text evidence="1">The sequence shown here is derived from an EMBL/GenBank/DDBJ whole genome shotgun (WGS) entry which is preliminary data.</text>
</comment>